<dbReference type="SUPFAM" id="SSF53474">
    <property type="entry name" value="alpha/beta-Hydrolases"/>
    <property type="match status" value="1"/>
</dbReference>
<dbReference type="AlphaFoldDB" id="A0A1F5GET8"/>
<evidence type="ECO:0000259" key="1">
    <source>
        <dbReference type="Pfam" id="PF01738"/>
    </source>
</evidence>
<dbReference type="InterPro" id="IPR050261">
    <property type="entry name" value="FrsA_esterase"/>
</dbReference>
<reference evidence="2 3" key="1">
    <citation type="journal article" date="2016" name="Nat. Commun.">
        <title>Thousands of microbial genomes shed light on interconnected biogeochemical processes in an aquifer system.</title>
        <authorList>
            <person name="Anantharaman K."/>
            <person name="Brown C.T."/>
            <person name="Hug L.A."/>
            <person name="Sharon I."/>
            <person name="Castelle C.J."/>
            <person name="Probst A.J."/>
            <person name="Thomas B.C."/>
            <person name="Singh A."/>
            <person name="Wilkins M.J."/>
            <person name="Karaoz U."/>
            <person name="Brodie E.L."/>
            <person name="Williams K.H."/>
            <person name="Hubbard S.S."/>
            <person name="Banfield J.F."/>
        </authorList>
    </citation>
    <scope>NUCLEOTIDE SEQUENCE [LARGE SCALE GENOMIC DNA]</scope>
</reference>
<dbReference type="Gene3D" id="3.40.50.1820">
    <property type="entry name" value="alpha/beta hydrolase"/>
    <property type="match status" value="1"/>
</dbReference>
<dbReference type="EMBL" id="MFBF01000046">
    <property type="protein sequence ID" value="OGD90383.1"/>
    <property type="molecule type" value="Genomic_DNA"/>
</dbReference>
<feature type="domain" description="Dienelactone hydrolase" evidence="1">
    <location>
        <begin position="131"/>
        <end position="183"/>
    </location>
</feature>
<comment type="caution">
    <text evidence="2">The sequence shown here is derived from an EMBL/GenBank/DDBJ whole genome shotgun (WGS) entry which is preliminary data.</text>
</comment>
<dbReference type="InterPro" id="IPR029058">
    <property type="entry name" value="AB_hydrolase_fold"/>
</dbReference>
<evidence type="ECO:0000313" key="2">
    <source>
        <dbReference type="EMBL" id="OGD90383.1"/>
    </source>
</evidence>
<protein>
    <recommendedName>
        <fullName evidence="1">Dienelactone hydrolase domain-containing protein</fullName>
    </recommendedName>
</protein>
<dbReference type="STRING" id="1797716.A3D07_00855"/>
<accession>A0A1F5GET8</accession>
<organism evidence="2 3">
    <name type="scientific">Candidatus Curtissbacteria bacterium RIFCSPHIGHO2_02_FULL_42_15</name>
    <dbReference type="NCBI Taxonomy" id="1797716"/>
    <lineage>
        <taxon>Bacteria</taxon>
        <taxon>Candidatus Curtissiibacteriota</taxon>
    </lineage>
</organism>
<evidence type="ECO:0000313" key="3">
    <source>
        <dbReference type="Proteomes" id="UP000177124"/>
    </source>
</evidence>
<dbReference type="Pfam" id="PF01738">
    <property type="entry name" value="DLH"/>
    <property type="match status" value="1"/>
</dbReference>
<sequence>MKIFKRHKLKIIFLILAVLILAVLNTKWGRAFLKTTTFLPGIVPNSPIETVNPFATKLVIKEVEFTSGGRTINADLWLPKKSGKFPAAVLHLGVDIDRKDQRAQRVANASARSGVATLVPNVPSLSQRRVLLETKEDMIAAFEYLKTRPEVIPEKLGFIAFCASGGLALVAAEDAQVNEKVAFVVAINPYYDLFTLYKALSTHQKANGSSWHPDFKTAEIYNRETINTLSDDKEKEILSNYLVWINRTNLSSGNYRELSGGDRVKLSKDASFIYDFLTNKDPAKFDFFEKNLLPEQQKLREGLSPSTQINNLNAKVFFLADINNVYIPYTEAKMLKESLSDENVEYLETTLLPGADLPWEISPKDLPGIFDLFKFVYKFFLELS</sequence>
<name>A0A1F5GET8_9BACT</name>
<dbReference type="Proteomes" id="UP000177124">
    <property type="component" value="Unassembled WGS sequence"/>
</dbReference>
<dbReference type="InterPro" id="IPR002925">
    <property type="entry name" value="Dienelactn_hydro"/>
</dbReference>
<dbReference type="GO" id="GO:0016787">
    <property type="term" value="F:hydrolase activity"/>
    <property type="evidence" value="ECO:0007669"/>
    <property type="project" value="InterPro"/>
</dbReference>
<proteinExistence type="predicted"/>
<dbReference type="PANTHER" id="PTHR22946">
    <property type="entry name" value="DIENELACTONE HYDROLASE DOMAIN-CONTAINING PROTEIN-RELATED"/>
    <property type="match status" value="1"/>
</dbReference>
<gene>
    <name evidence="2" type="ORF">A3D07_00855</name>
</gene>